<dbReference type="GO" id="GO:0004803">
    <property type="term" value="F:transposase activity"/>
    <property type="evidence" value="ECO:0007669"/>
    <property type="project" value="UniProtKB-UniRule"/>
</dbReference>
<dbReference type="GO" id="GO:0003677">
    <property type="term" value="F:DNA binding"/>
    <property type="evidence" value="ECO:0007669"/>
    <property type="project" value="UniProtKB-UniRule"/>
</dbReference>
<keyword evidence="3 6" id="KW-0815">Transposition</keyword>
<accession>A0A1Q8VY36</accession>
<reference evidence="7 8" key="1">
    <citation type="submission" date="2016-12" db="EMBL/GenBank/DDBJ databases">
        <title>Genomic comparison of strains in the 'Actinomyces naeslundii' group.</title>
        <authorList>
            <person name="Mughal S.R."/>
            <person name="Do T."/>
            <person name="Gilbert S.C."/>
            <person name="Witherden E.A."/>
            <person name="Didelot X."/>
            <person name="Beighton D."/>
        </authorList>
    </citation>
    <scope>NUCLEOTIDE SEQUENCE [LARGE SCALE GENOMIC DNA]</scope>
    <source>
        <strain evidence="7 8">MMRCO6-1</strain>
    </source>
</reference>
<evidence type="ECO:0000256" key="6">
    <source>
        <dbReference type="RuleBase" id="RU365089"/>
    </source>
</evidence>
<evidence type="ECO:0000256" key="3">
    <source>
        <dbReference type="ARBA" id="ARBA00022578"/>
    </source>
</evidence>
<protein>
    <recommendedName>
        <fullName evidence="6">Mutator family transposase</fullName>
    </recommendedName>
</protein>
<dbReference type="Pfam" id="PF00872">
    <property type="entry name" value="Transposase_mut"/>
    <property type="match status" value="1"/>
</dbReference>
<sequence>MVHLIRASMRFVSYGDRKKVAAALKTVYTAPSQEAAWQALTDFSESDLGVKYPQAAATWERAWERFIPFLDFPPMLRRVISPPLRGRYPLHQQHRVAELPAAQGHQEPRPLPQ</sequence>
<evidence type="ECO:0000256" key="4">
    <source>
        <dbReference type="ARBA" id="ARBA00023125"/>
    </source>
</evidence>
<comment type="caution">
    <text evidence="7">The sequence shown here is derived from an EMBL/GenBank/DDBJ whole genome shotgun (WGS) entry which is preliminary data.</text>
</comment>
<comment type="function">
    <text evidence="1 6">Required for the transposition of the insertion element.</text>
</comment>
<dbReference type="PANTHER" id="PTHR33217:SF8">
    <property type="entry name" value="MUTATOR FAMILY TRANSPOSASE"/>
    <property type="match status" value="1"/>
</dbReference>
<proteinExistence type="inferred from homology"/>
<name>A0A1Q8VY36_9ACTO</name>
<evidence type="ECO:0000256" key="1">
    <source>
        <dbReference type="ARBA" id="ARBA00002190"/>
    </source>
</evidence>
<dbReference type="GO" id="GO:0006313">
    <property type="term" value="P:DNA transposition"/>
    <property type="evidence" value="ECO:0007669"/>
    <property type="project" value="UniProtKB-UniRule"/>
</dbReference>
<comment type="similarity">
    <text evidence="2 6">Belongs to the transposase mutator family.</text>
</comment>
<organism evidence="7 8">
    <name type="scientific">Actinomyces oris</name>
    <dbReference type="NCBI Taxonomy" id="544580"/>
    <lineage>
        <taxon>Bacteria</taxon>
        <taxon>Bacillati</taxon>
        <taxon>Actinomycetota</taxon>
        <taxon>Actinomycetes</taxon>
        <taxon>Actinomycetales</taxon>
        <taxon>Actinomycetaceae</taxon>
        <taxon>Actinomyces</taxon>
    </lineage>
</organism>
<evidence type="ECO:0000256" key="5">
    <source>
        <dbReference type="ARBA" id="ARBA00023172"/>
    </source>
</evidence>
<keyword evidence="5 6" id="KW-0233">DNA recombination</keyword>
<dbReference type="Proteomes" id="UP000185772">
    <property type="component" value="Unassembled WGS sequence"/>
</dbReference>
<evidence type="ECO:0000256" key="2">
    <source>
        <dbReference type="ARBA" id="ARBA00010961"/>
    </source>
</evidence>
<dbReference type="EMBL" id="MSKM01000023">
    <property type="protein sequence ID" value="OLO53175.1"/>
    <property type="molecule type" value="Genomic_DNA"/>
</dbReference>
<keyword evidence="4 6" id="KW-0238">DNA-binding</keyword>
<evidence type="ECO:0000313" key="8">
    <source>
        <dbReference type="Proteomes" id="UP000185772"/>
    </source>
</evidence>
<dbReference type="InterPro" id="IPR001207">
    <property type="entry name" value="Transposase_mutator"/>
</dbReference>
<dbReference type="AlphaFoldDB" id="A0A1Q8VY36"/>
<gene>
    <name evidence="7" type="ORF">BKH27_06965</name>
</gene>
<keyword evidence="6" id="KW-0814">Transposable element</keyword>
<evidence type="ECO:0000313" key="7">
    <source>
        <dbReference type="EMBL" id="OLO53175.1"/>
    </source>
</evidence>
<dbReference type="PANTHER" id="PTHR33217">
    <property type="entry name" value="TRANSPOSASE FOR INSERTION SEQUENCE ELEMENT IS1081"/>
    <property type="match status" value="1"/>
</dbReference>